<dbReference type="CDD" id="cd02518">
    <property type="entry name" value="GT2_SpsF"/>
    <property type="match status" value="1"/>
</dbReference>
<gene>
    <name evidence="1" type="ORF">EHS15_12670</name>
</gene>
<dbReference type="SUPFAM" id="SSF53448">
    <property type="entry name" value="Nucleotide-diphospho-sugar transferases"/>
    <property type="match status" value="1"/>
</dbReference>
<accession>A0A4R9M0M3</accession>
<dbReference type="AlphaFoldDB" id="A0A4R9M0M3"/>
<dbReference type="GO" id="GO:0005829">
    <property type="term" value="C:cytosol"/>
    <property type="evidence" value="ECO:0007669"/>
    <property type="project" value="TreeGrafter"/>
</dbReference>
<dbReference type="OrthoDB" id="9815559at2"/>
<dbReference type="InterPro" id="IPR029044">
    <property type="entry name" value="Nucleotide-diphossugar_trans"/>
</dbReference>
<evidence type="ECO:0000313" key="1">
    <source>
        <dbReference type="EMBL" id="TGN18258.1"/>
    </source>
</evidence>
<evidence type="ECO:0000313" key="2">
    <source>
        <dbReference type="Proteomes" id="UP000298058"/>
    </source>
</evidence>
<dbReference type="PANTHER" id="PTHR42866:SF1">
    <property type="entry name" value="SPORE COAT POLYSACCHARIDE BIOSYNTHESIS PROTEIN SPSF"/>
    <property type="match status" value="1"/>
</dbReference>
<sequence>MKVGILIQARMGSSRLPGKIALPLGNTTVLGLMLERLKRSKYKQSLVVLTTEEEIDNRTVQIAEENSVSFFRGSSNDLIKRYLDAAKLHNLDVIVRLTGDCPFIDPSIVDYMVDFYLYNKGRVEFFTNCFQRTFARGMDIEILSFDLLRRLDSVCKLPHEREHIVPYVEENTQEFLFFEYPNHKDDSKFRLTIDTMEDYETLKLVLSSLSSPHFSYSDLIRLVETKPELIQNQSVHHKAYTE</sequence>
<reference evidence="1" key="1">
    <citation type="journal article" date="2019" name="PLoS Negl. Trop. Dis.">
        <title>Revisiting the worldwide diversity of Leptospira species in the environment.</title>
        <authorList>
            <person name="Vincent A.T."/>
            <person name="Schiettekatte O."/>
            <person name="Bourhy P."/>
            <person name="Veyrier F.J."/>
            <person name="Picardeau M."/>
        </authorList>
    </citation>
    <scope>NUCLEOTIDE SEQUENCE [LARGE SCALE GENOMIC DNA]</scope>
    <source>
        <strain evidence="1">201300427</strain>
    </source>
</reference>
<protein>
    <submittedName>
        <fullName evidence="1">Cytidyltransferase</fullName>
    </submittedName>
</protein>
<proteinExistence type="predicted"/>
<dbReference type="PANTHER" id="PTHR42866">
    <property type="entry name" value="3-DEOXY-MANNO-OCTULOSONATE CYTIDYLYLTRANSFERASE"/>
    <property type="match status" value="1"/>
</dbReference>
<dbReference type="EMBL" id="RQHW01000047">
    <property type="protein sequence ID" value="TGN18258.1"/>
    <property type="molecule type" value="Genomic_DNA"/>
</dbReference>
<comment type="caution">
    <text evidence="1">The sequence shown here is derived from an EMBL/GenBank/DDBJ whole genome shotgun (WGS) entry which is preliminary data.</text>
</comment>
<organism evidence="1 2">
    <name type="scientific">Leptospira idonii</name>
    <dbReference type="NCBI Taxonomy" id="1193500"/>
    <lineage>
        <taxon>Bacteria</taxon>
        <taxon>Pseudomonadati</taxon>
        <taxon>Spirochaetota</taxon>
        <taxon>Spirochaetia</taxon>
        <taxon>Leptospirales</taxon>
        <taxon>Leptospiraceae</taxon>
        <taxon>Leptospira</taxon>
    </lineage>
</organism>
<dbReference type="GO" id="GO:0016740">
    <property type="term" value="F:transferase activity"/>
    <property type="evidence" value="ECO:0007669"/>
    <property type="project" value="UniProtKB-KW"/>
</dbReference>
<dbReference type="Proteomes" id="UP000298058">
    <property type="component" value="Unassembled WGS sequence"/>
</dbReference>
<dbReference type="RefSeq" id="WP_135760946.1">
    <property type="nucleotide sequence ID" value="NZ_RQHW01000047.1"/>
</dbReference>
<keyword evidence="2" id="KW-1185">Reference proteome</keyword>
<name>A0A4R9M0M3_9LEPT</name>
<dbReference type="Gene3D" id="3.90.550.10">
    <property type="entry name" value="Spore Coat Polysaccharide Biosynthesis Protein SpsA, Chain A"/>
    <property type="match status" value="1"/>
</dbReference>
<dbReference type="Pfam" id="PF02348">
    <property type="entry name" value="CTP_transf_3"/>
    <property type="match status" value="1"/>
</dbReference>
<dbReference type="InterPro" id="IPR003329">
    <property type="entry name" value="Cytidylyl_trans"/>
</dbReference>
<keyword evidence="1" id="KW-0808">Transferase</keyword>